<evidence type="ECO:0000313" key="1">
    <source>
        <dbReference type="EMBL" id="KAI8013526.1"/>
    </source>
</evidence>
<reference evidence="1 2" key="1">
    <citation type="journal article" date="2022" name="Plant J.">
        <title>Chromosome-level genome of Camellia lanceoleosa provides a valuable resource for understanding genome evolution and self-incompatibility.</title>
        <authorList>
            <person name="Gong W."/>
            <person name="Xiao S."/>
            <person name="Wang L."/>
            <person name="Liao Z."/>
            <person name="Chang Y."/>
            <person name="Mo W."/>
            <person name="Hu G."/>
            <person name="Li W."/>
            <person name="Zhao G."/>
            <person name="Zhu H."/>
            <person name="Hu X."/>
            <person name="Ji K."/>
            <person name="Xiang X."/>
            <person name="Song Q."/>
            <person name="Yuan D."/>
            <person name="Jin S."/>
            <person name="Zhang L."/>
        </authorList>
    </citation>
    <scope>NUCLEOTIDE SEQUENCE [LARGE SCALE GENOMIC DNA]</scope>
    <source>
        <strain evidence="1">SQ_2022a</strain>
    </source>
</reference>
<organism evidence="1 2">
    <name type="scientific">Camellia lanceoleosa</name>
    <dbReference type="NCBI Taxonomy" id="1840588"/>
    <lineage>
        <taxon>Eukaryota</taxon>
        <taxon>Viridiplantae</taxon>
        <taxon>Streptophyta</taxon>
        <taxon>Embryophyta</taxon>
        <taxon>Tracheophyta</taxon>
        <taxon>Spermatophyta</taxon>
        <taxon>Magnoliopsida</taxon>
        <taxon>eudicotyledons</taxon>
        <taxon>Gunneridae</taxon>
        <taxon>Pentapetalae</taxon>
        <taxon>asterids</taxon>
        <taxon>Ericales</taxon>
        <taxon>Theaceae</taxon>
        <taxon>Camellia</taxon>
    </lineage>
</organism>
<evidence type="ECO:0000313" key="2">
    <source>
        <dbReference type="Proteomes" id="UP001060215"/>
    </source>
</evidence>
<dbReference type="Proteomes" id="UP001060215">
    <property type="component" value="Chromosome 4"/>
</dbReference>
<accession>A0ACC0HNE5</accession>
<gene>
    <name evidence="1" type="ORF">LOK49_LG05G02629</name>
</gene>
<proteinExistence type="predicted"/>
<protein>
    <submittedName>
        <fullName evidence="1">Receptor-like serine/threonine-protein kinase</fullName>
    </submittedName>
</protein>
<name>A0ACC0HNE5_9ERIC</name>
<keyword evidence="2" id="KW-1185">Reference proteome</keyword>
<dbReference type="EMBL" id="CM045761">
    <property type="protein sequence ID" value="KAI8013526.1"/>
    <property type="molecule type" value="Genomic_DNA"/>
</dbReference>
<comment type="caution">
    <text evidence="1">The sequence shown here is derived from an EMBL/GenBank/DDBJ whole genome shotgun (WGS) entry which is preliminary data.</text>
</comment>
<sequence length="73" mass="8537">MLLVYELMSNGSLQDCLLQRKCEELNEWSKCFMIAIDIAKSLEYLHYLLSGVELAMSKEHHKCKILNLVSFDR</sequence>